<dbReference type="AlphaFoldDB" id="A0A0F7YYS1"/>
<accession>A0A0F7YYS1</accession>
<evidence type="ECO:0000313" key="1">
    <source>
        <dbReference type="EMBL" id="CRL09136.1"/>
    </source>
</evidence>
<reference evidence="1" key="1">
    <citation type="journal article" date="2015" name="Front. Bioeng. Biotechnol.">
        <title>Functional Screening of Hydrolytic Activities Reveals an Extremely Thermostable Cellulase from a Deep-Sea Archaeon.</title>
        <authorList>
            <person name="Leis B."/>
            <person name="Heinze S."/>
            <person name="Angelov A."/>
            <person name="Pham V.T."/>
            <person name="Thurmer A."/>
            <person name="Jebbar M."/>
            <person name="Golyshin P.N."/>
            <person name="Streit W.R."/>
            <person name="Daniel R."/>
            <person name="Liebl W."/>
        </authorList>
    </citation>
    <scope>NUCLEOTIDE SEQUENCE</scope>
</reference>
<protein>
    <submittedName>
        <fullName evidence="1">Uncharacterized protein</fullName>
    </submittedName>
</protein>
<sequence>MEAIELKTPLKEDELKKLLKKSRKKGVWEKLFGIAKDLPDFKEEDRMDARV</sequence>
<proteinExistence type="predicted"/>
<dbReference type="EMBL" id="LN850140">
    <property type="protein sequence ID" value="CRL09136.1"/>
    <property type="molecule type" value="Genomic_DNA"/>
</dbReference>
<gene>
    <name evidence="1" type="primary">HA-cmc-1-12</name>
</gene>
<organism evidence="1">
    <name type="scientific">Unknown prokaryotic organism</name>
    <dbReference type="NCBI Taxonomy" id="2725"/>
    <lineage>
        <taxon>Bacteria</taxon>
        <taxon>environmental samples</taxon>
    </lineage>
</organism>
<name>A0A0F7YYS1_UNKP</name>